<name>A0ABV6IRY5_9PROT</name>
<dbReference type="PANTHER" id="PTHR42928:SF5">
    <property type="entry name" value="BLR1237 PROTEIN"/>
    <property type="match status" value="1"/>
</dbReference>
<sequence>MPADPSFTIARRRAVMAGLGGALGASVHNLRFARAQQVSSGRSIRLVVPYPAGGAVDLVGRLFSERMEPLLGQQVVVDNRSGGAGIVGADYVAKARPDGTTLGVIGMTTLCAYKALYSRLPFDPDSDFAPICQLSAGTVVCAVNKQAAARHGWPDFRTLITWARDNPEGLRFGTAGVGSTAHLTMAAVQKASGVRALHVTYRGAAPAVADLQAGTIDMMFELTPALMPLINQGEVTALAVGSARPVALLPAIPGMLNFADLGLGALDIRAWEALMAPAATAPELIRQLHAAALQAGNDPRLGERMREVGFTAEPSTTPSALADKIKHETPIWRQLVEASGAKLD</sequence>
<dbReference type="Gene3D" id="3.40.190.150">
    <property type="entry name" value="Bordetella uptake gene, domain 1"/>
    <property type="match status" value="1"/>
</dbReference>
<reference evidence="2 3" key="1">
    <citation type="submission" date="2024-09" db="EMBL/GenBank/DDBJ databases">
        <authorList>
            <person name="Sun Q."/>
            <person name="Mori K."/>
        </authorList>
    </citation>
    <scope>NUCLEOTIDE SEQUENCE [LARGE SCALE GENOMIC DNA]</scope>
    <source>
        <strain evidence="2 3">CCM 7468</strain>
    </source>
</reference>
<evidence type="ECO:0000313" key="3">
    <source>
        <dbReference type="Proteomes" id="UP001589789"/>
    </source>
</evidence>
<proteinExistence type="inferred from homology"/>
<organism evidence="2 3">
    <name type="scientific">Muricoccus vinaceus</name>
    <dbReference type="NCBI Taxonomy" id="424704"/>
    <lineage>
        <taxon>Bacteria</taxon>
        <taxon>Pseudomonadati</taxon>
        <taxon>Pseudomonadota</taxon>
        <taxon>Alphaproteobacteria</taxon>
        <taxon>Acetobacterales</taxon>
        <taxon>Roseomonadaceae</taxon>
        <taxon>Muricoccus</taxon>
    </lineage>
</organism>
<comment type="similarity">
    <text evidence="1">Belongs to the UPF0065 (bug) family.</text>
</comment>
<dbReference type="Proteomes" id="UP001589789">
    <property type="component" value="Unassembled WGS sequence"/>
</dbReference>
<dbReference type="RefSeq" id="WP_377050790.1">
    <property type="nucleotide sequence ID" value="NZ_JBHLVZ010000032.1"/>
</dbReference>
<accession>A0ABV6IRY5</accession>
<dbReference type="SUPFAM" id="SSF53850">
    <property type="entry name" value="Periplasmic binding protein-like II"/>
    <property type="match status" value="1"/>
</dbReference>
<comment type="caution">
    <text evidence="2">The sequence shown here is derived from an EMBL/GenBank/DDBJ whole genome shotgun (WGS) entry which is preliminary data.</text>
</comment>
<dbReference type="CDD" id="cd07012">
    <property type="entry name" value="PBP2_Bug_TTT"/>
    <property type="match status" value="1"/>
</dbReference>
<dbReference type="PANTHER" id="PTHR42928">
    <property type="entry name" value="TRICARBOXYLATE-BINDING PROTEIN"/>
    <property type="match status" value="1"/>
</dbReference>
<evidence type="ECO:0000313" key="2">
    <source>
        <dbReference type="EMBL" id="MFC0386379.1"/>
    </source>
</evidence>
<dbReference type="InterPro" id="IPR042100">
    <property type="entry name" value="Bug_dom1"/>
</dbReference>
<dbReference type="InterPro" id="IPR005064">
    <property type="entry name" value="BUG"/>
</dbReference>
<dbReference type="Pfam" id="PF03401">
    <property type="entry name" value="TctC"/>
    <property type="match status" value="1"/>
</dbReference>
<dbReference type="PIRSF" id="PIRSF017082">
    <property type="entry name" value="YflP"/>
    <property type="match status" value="1"/>
</dbReference>
<gene>
    <name evidence="2" type="ORF">ACFFIC_12635</name>
</gene>
<evidence type="ECO:0000256" key="1">
    <source>
        <dbReference type="ARBA" id="ARBA00006987"/>
    </source>
</evidence>
<dbReference type="Gene3D" id="3.40.190.10">
    <property type="entry name" value="Periplasmic binding protein-like II"/>
    <property type="match status" value="1"/>
</dbReference>
<protein>
    <submittedName>
        <fullName evidence="2">Bug family tripartite tricarboxylate transporter substrate binding protein</fullName>
    </submittedName>
</protein>
<keyword evidence="3" id="KW-1185">Reference proteome</keyword>
<dbReference type="EMBL" id="JBHLVZ010000032">
    <property type="protein sequence ID" value="MFC0386379.1"/>
    <property type="molecule type" value="Genomic_DNA"/>
</dbReference>